<organism evidence="2 3">
    <name type="scientific">Xylaria bambusicola</name>
    <dbReference type="NCBI Taxonomy" id="326684"/>
    <lineage>
        <taxon>Eukaryota</taxon>
        <taxon>Fungi</taxon>
        <taxon>Dikarya</taxon>
        <taxon>Ascomycota</taxon>
        <taxon>Pezizomycotina</taxon>
        <taxon>Sordariomycetes</taxon>
        <taxon>Xylariomycetidae</taxon>
        <taxon>Xylariales</taxon>
        <taxon>Xylariaceae</taxon>
        <taxon>Xylaria</taxon>
    </lineage>
</organism>
<feature type="chain" id="PRO_5043041370" evidence="1">
    <location>
        <begin position="44"/>
        <end position="79"/>
    </location>
</feature>
<reference evidence="2 3" key="1">
    <citation type="submission" date="2023-10" db="EMBL/GenBank/DDBJ databases">
        <title>Draft genome sequence of Xylaria bambusicola isolate GMP-LS, the root and basal stem rot pathogen of sugarcane in Indonesia.</title>
        <authorList>
            <person name="Selvaraj P."/>
            <person name="Muralishankar V."/>
            <person name="Muruganantham S."/>
            <person name="Sp S."/>
            <person name="Haryani S."/>
            <person name="Lau K.J.X."/>
            <person name="Naqvi N.I."/>
        </authorList>
    </citation>
    <scope>NUCLEOTIDE SEQUENCE [LARGE SCALE GENOMIC DNA]</scope>
    <source>
        <strain evidence="2">GMP-LS</strain>
    </source>
</reference>
<dbReference type="Proteomes" id="UP001305414">
    <property type="component" value="Unassembled WGS sequence"/>
</dbReference>
<dbReference type="EMBL" id="JAWHQM010000072">
    <property type="protein sequence ID" value="KAK5636555.1"/>
    <property type="molecule type" value="Genomic_DNA"/>
</dbReference>
<gene>
    <name evidence="2" type="ORF">RRF57_012267</name>
</gene>
<comment type="caution">
    <text evidence="2">The sequence shown here is derived from an EMBL/GenBank/DDBJ whole genome shotgun (WGS) entry which is preliminary data.</text>
</comment>
<protein>
    <submittedName>
        <fullName evidence="2">Uncharacterized protein</fullName>
    </submittedName>
</protein>
<evidence type="ECO:0000313" key="3">
    <source>
        <dbReference type="Proteomes" id="UP001305414"/>
    </source>
</evidence>
<dbReference type="AlphaFoldDB" id="A0AAN7UPA1"/>
<evidence type="ECO:0000256" key="1">
    <source>
        <dbReference type="SAM" id="SignalP"/>
    </source>
</evidence>
<proteinExistence type="predicted"/>
<name>A0AAN7UPA1_9PEZI</name>
<keyword evidence="1" id="KW-0732">Signal</keyword>
<keyword evidence="3" id="KW-1185">Reference proteome</keyword>
<sequence>MPPITGAAIQALDEALGLGPPNFGRSLLFMLMLLRLSSAPAEAALVGTSDVGIPRATGLEVGNTVTGMDTVPGSGTTVT</sequence>
<feature type="signal peptide" evidence="1">
    <location>
        <begin position="1"/>
        <end position="43"/>
    </location>
</feature>
<evidence type="ECO:0000313" key="2">
    <source>
        <dbReference type="EMBL" id="KAK5636555.1"/>
    </source>
</evidence>
<accession>A0AAN7UPA1</accession>